<dbReference type="PATRIC" id="fig|1641875.4.peg.1043"/>
<dbReference type="EMBL" id="LAXJ01000019">
    <property type="protein sequence ID" value="KRS11476.1"/>
    <property type="molecule type" value="Genomic_DNA"/>
</dbReference>
<feature type="chain" id="PRO_5006663829" evidence="1">
    <location>
        <begin position="20"/>
        <end position="177"/>
    </location>
</feature>
<evidence type="ECO:0000313" key="2">
    <source>
        <dbReference type="EMBL" id="KRS11476.1"/>
    </source>
</evidence>
<organism evidence="2 3">
    <name type="scientific">Roseovarius atlanticus</name>
    <dbReference type="NCBI Taxonomy" id="1641875"/>
    <lineage>
        <taxon>Bacteria</taxon>
        <taxon>Pseudomonadati</taxon>
        <taxon>Pseudomonadota</taxon>
        <taxon>Alphaproteobacteria</taxon>
        <taxon>Rhodobacterales</taxon>
        <taxon>Roseobacteraceae</taxon>
        <taxon>Roseovarius</taxon>
    </lineage>
</organism>
<keyword evidence="1" id="KW-0732">Signal</keyword>
<reference evidence="2 3" key="1">
    <citation type="submission" date="2015-04" db="EMBL/GenBank/DDBJ databases">
        <title>The draft genome sequence of Roseovarius sp.R12b.</title>
        <authorList>
            <person name="Li G."/>
            <person name="Lai Q."/>
            <person name="Shao Z."/>
            <person name="Yan P."/>
        </authorList>
    </citation>
    <scope>NUCLEOTIDE SEQUENCE [LARGE SCALE GENOMIC DNA]</scope>
    <source>
        <strain evidence="2 3">R12B</strain>
    </source>
</reference>
<protein>
    <submittedName>
        <fullName evidence="2">Uncharacterized protein</fullName>
    </submittedName>
</protein>
<comment type="caution">
    <text evidence="2">The sequence shown here is derived from an EMBL/GenBank/DDBJ whole genome shotgun (WGS) entry which is preliminary data.</text>
</comment>
<proteinExistence type="predicted"/>
<dbReference type="RefSeq" id="WP_057795169.1">
    <property type="nucleotide sequence ID" value="NZ_LAXJ01000019.1"/>
</dbReference>
<name>A0A0T5NRC9_9RHOB</name>
<evidence type="ECO:0000313" key="3">
    <source>
        <dbReference type="Proteomes" id="UP000051295"/>
    </source>
</evidence>
<gene>
    <name evidence="2" type="ORF">XM53_16135</name>
</gene>
<dbReference type="Proteomes" id="UP000051295">
    <property type="component" value="Unassembled WGS sequence"/>
</dbReference>
<keyword evidence="3" id="KW-1185">Reference proteome</keyword>
<feature type="signal peptide" evidence="1">
    <location>
        <begin position="1"/>
        <end position="19"/>
    </location>
</feature>
<dbReference type="AlphaFoldDB" id="A0A0T5NRC9"/>
<dbReference type="OrthoDB" id="7744371at2"/>
<accession>A0A0T5NRC9</accession>
<sequence length="177" mass="18576">MTRFFTAIAAIVLAAPAWAAELNDDFEAIGTMSVTLDGETMELVIPYDVDGEEAYAQQKMIMGSTLSINAVGQTVGKDGTPGRPMVQVTLLEQGGEMRFLSAEVFDEQGFDAPLAMGADGGDGTLSAYEMSDDNVVTATVEGTFLRLTGYTGDPRVADGAAPVAATIRLEAELAPLE</sequence>
<evidence type="ECO:0000256" key="1">
    <source>
        <dbReference type="SAM" id="SignalP"/>
    </source>
</evidence>